<dbReference type="EMBL" id="FRAT01000010">
    <property type="protein sequence ID" value="SHL45680.1"/>
    <property type="molecule type" value="Genomic_DNA"/>
</dbReference>
<dbReference type="SUPFAM" id="SSF55811">
    <property type="entry name" value="Nudix"/>
    <property type="match status" value="1"/>
</dbReference>
<sequence>MLYLQKNYNLDSEKHLTSLNKEDYLPHIAFDSVIFGFNGKDLKILVLEYQNTGLFALPGGFLGRNESLEEAVANGVKQRTGINNLYLEQFHTFSNPGRANPEAMKQILEMNGMNIKAHDWLLDRFISVAYYALINFEEVDPVPDALADSIDWYSLDKLPPLMMDHRKIVQKALDTLRDNLDRKLLGMNLLPEKFTMKELQNFYEGIYGEPLKRTAFQRRMLATNTLERHEKRYDGGAHKAPYLYSFKAPLKKK</sequence>
<dbReference type="Gene3D" id="1.10.10.10">
    <property type="entry name" value="Winged helix-like DNA-binding domain superfamily/Winged helix DNA-binding domain"/>
    <property type="match status" value="1"/>
</dbReference>
<name>A0A1M7ASB9_9FLAO</name>
<protein>
    <submittedName>
        <fullName evidence="3">ADP-ribose pyrophosphatase YjhB, NUDIX family</fullName>
    </submittedName>
</protein>
<evidence type="ECO:0000313" key="2">
    <source>
        <dbReference type="EMBL" id="SFC35643.1"/>
    </source>
</evidence>
<dbReference type="PANTHER" id="PTHR43736:SF4">
    <property type="entry name" value="SLR1690 PROTEIN"/>
    <property type="match status" value="1"/>
</dbReference>
<evidence type="ECO:0000313" key="4">
    <source>
        <dbReference type="Proteomes" id="UP000184031"/>
    </source>
</evidence>
<keyword evidence="5" id="KW-1185">Reference proteome</keyword>
<comment type="caution">
    <text evidence="3">The sequence shown here is derived from an EMBL/GenBank/DDBJ whole genome shotgun (WGS) entry which is preliminary data.</text>
</comment>
<dbReference type="STRING" id="1055723.SAMN05216293_3524"/>
<evidence type="ECO:0000313" key="3">
    <source>
        <dbReference type="EMBL" id="SHL45680.1"/>
    </source>
</evidence>
<dbReference type="Pfam" id="PF21906">
    <property type="entry name" value="WHD_NrtR"/>
    <property type="match status" value="1"/>
</dbReference>
<dbReference type="SUPFAM" id="SSF46785">
    <property type="entry name" value="Winged helix' DNA-binding domain"/>
    <property type="match status" value="1"/>
</dbReference>
<dbReference type="PANTHER" id="PTHR43736">
    <property type="entry name" value="ADP-RIBOSE PYROPHOSPHATASE"/>
    <property type="match status" value="1"/>
</dbReference>
<feature type="domain" description="Nudix hydrolase" evidence="1">
    <location>
        <begin position="25"/>
        <end position="175"/>
    </location>
</feature>
<evidence type="ECO:0000259" key="1">
    <source>
        <dbReference type="PROSITE" id="PS51462"/>
    </source>
</evidence>
<dbReference type="InterPro" id="IPR015797">
    <property type="entry name" value="NUDIX_hydrolase-like_dom_sf"/>
</dbReference>
<organism evidence="3 4">
    <name type="scientific">Flagellimonas taeanensis</name>
    <dbReference type="NCBI Taxonomy" id="1005926"/>
    <lineage>
        <taxon>Bacteria</taxon>
        <taxon>Pseudomonadati</taxon>
        <taxon>Bacteroidota</taxon>
        <taxon>Flavobacteriia</taxon>
        <taxon>Flavobacteriales</taxon>
        <taxon>Flavobacteriaceae</taxon>
        <taxon>Flagellimonas</taxon>
    </lineage>
</organism>
<dbReference type="Proteomes" id="UP000184031">
    <property type="component" value="Unassembled WGS sequence"/>
</dbReference>
<dbReference type="EMBL" id="FOKU01000009">
    <property type="protein sequence ID" value="SFC35643.1"/>
    <property type="molecule type" value="Genomic_DNA"/>
</dbReference>
<dbReference type="CDD" id="cd18873">
    <property type="entry name" value="NUDIX_NadM_like"/>
    <property type="match status" value="1"/>
</dbReference>
<dbReference type="InterPro" id="IPR036388">
    <property type="entry name" value="WH-like_DNA-bd_sf"/>
</dbReference>
<gene>
    <name evidence="2" type="ORF">SAMN04487891_109151</name>
    <name evidence="3" type="ORF">SAMN05216293_3524</name>
</gene>
<reference evidence="3 4" key="1">
    <citation type="submission" date="2016-11" db="EMBL/GenBank/DDBJ databases">
        <authorList>
            <person name="Varghese N."/>
            <person name="Submissions S."/>
        </authorList>
    </citation>
    <scope>NUCLEOTIDE SEQUENCE [LARGE SCALE GENOMIC DNA]</scope>
    <source>
        <strain evidence="3 4">CGMCC 1.12174</strain>
        <strain evidence="2 5">DSM 26351</strain>
    </source>
</reference>
<evidence type="ECO:0000313" key="5">
    <source>
        <dbReference type="Proteomes" id="UP000198940"/>
    </source>
</evidence>
<dbReference type="InterPro" id="IPR000086">
    <property type="entry name" value="NUDIX_hydrolase_dom"/>
</dbReference>
<accession>A0A1M7ASB9</accession>
<proteinExistence type="predicted"/>
<dbReference type="Proteomes" id="UP000198940">
    <property type="component" value="Unassembled WGS sequence"/>
</dbReference>
<dbReference type="AlphaFoldDB" id="A0A1M7ASB9"/>
<dbReference type="Gene3D" id="3.90.79.10">
    <property type="entry name" value="Nucleoside Triphosphate Pyrophosphohydrolase"/>
    <property type="match status" value="1"/>
</dbReference>
<dbReference type="OrthoDB" id="9786141at2"/>
<dbReference type="InterPro" id="IPR036390">
    <property type="entry name" value="WH_DNA-bd_sf"/>
</dbReference>
<dbReference type="PROSITE" id="PS51462">
    <property type="entry name" value="NUDIX"/>
    <property type="match status" value="1"/>
</dbReference>
<dbReference type="InterPro" id="IPR054105">
    <property type="entry name" value="WHD_NrtR"/>
</dbReference>